<dbReference type="PROSITE" id="PS00107">
    <property type="entry name" value="PROTEIN_KINASE_ATP"/>
    <property type="match status" value="1"/>
</dbReference>
<dbReference type="InterPro" id="IPR053235">
    <property type="entry name" value="Ser_Thr_kinase"/>
</dbReference>
<dbReference type="InterPro" id="IPR000719">
    <property type="entry name" value="Prot_kinase_dom"/>
</dbReference>
<keyword evidence="2 3" id="KW-0067">ATP-binding</keyword>
<name>A0ABQ5K2J2_9EUKA</name>
<gene>
    <name evidence="6" type="ORF">ADUPG1_013335</name>
</gene>
<feature type="non-terminal residue" evidence="6">
    <location>
        <position position="2015"/>
    </location>
</feature>
<evidence type="ECO:0000256" key="2">
    <source>
        <dbReference type="ARBA" id="ARBA00022840"/>
    </source>
</evidence>
<evidence type="ECO:0000313" key="7">
    <source>
        <dbReference type="Proteomes" id="UP001057375"/>
    </source>
</evidence>
<accession>A0ABQ5K2J2</accession>
<evidence type="ECO:0000313" key="6">
    <source>
        <dbReference type="EMBL" id="GKT26367.1"/>
    </source>
</evidence>
<sequence length="2015" mass="231679">MSFHFCNSKDIFTDPFYSISTLIRVFLFAETNSGHKRKKHDSKTLTSASALESLCRLGEGGFGEVNLVAIKGIDGVYVLKKMLRVGDKGVIKACHKEFKTQLKLFMNPRCFNRIPRPMYILDLLDEKYEGVYGFCMEYCRGGSVKDFAKSWCAPAVGVSSVKHNEDSEDSTSESSSESSSEQSIHINPMTLNPLRVASLCVGMIECLDDVFMAKPDLAHRDVKPDNFLVRFDDKSGECTIALADLGLARIQDSISSSSSSKSFEASSSHLKSHDKADAKTKDRSICGTLVYNSFEALRFGQQSQESDAHSLGMSILALFTCQDPFVNMTIFRGISDPVDIVSKLVSLMEKNLTPQISSEPLFRTLKTIEGGKFKPVHDCLNEVFKGLTLLDVEERMKVHTAREKVQSIKHLLPKIGEGWKCPSIDDIVKMQLEEYGGDPGSIIEGIEGGKKDMTDMDHESLQSIKQFDQAWDDSLRSQVIIPSSSSSSSSDPLIQLTRMNPLSPSDLKTMVRDIKGIVSQGSLTSLYEQSSRRLKETFEEWLIKFSINSIPISSSSLASGISLFTLCFECLSLFVRHEHSSSPISAIDAAAGSVSTLTLDEESFKDLIETFLAPMIRVVSSLRKLDEDTEGKGNESLIVIERALVHIVLIAEETVDDFKSKLIPQISSVLMRVVDEFDHKTLVDTIKKCPDSESTSKIYHEHRESILSVFLAYQSRSEIEEHKKEIVLCCQCLDEFVRHDISGTNIFLPIPDLNDLIGTFICHLSRVESVLEGSVDEEYCNICINYTFKVTDKKDSFFPKISPNFHSILERGSKEKLEGNVPRWLLQTLRNISISKSSSTRSSIFTLIKPYAKDWMRIYGDIKNYEECIVILAKLTWSPEDDSPNKRISSESWPFFHPILDVVKRKCIVGDKIIQDNYFNVLVFFSNMCCDPSHVHEIYDNIKDLLDGWYEAVKKKKHEWGIKYWSQLISMLSTSPSLVPFLSPKYDTHMEWCKENGGWGSEYSKYFTNCYPHLKKWGDIIDSITKCPDSESTSKLYHEHRDGFLSVFHGFESKSEIEDHKREIVVCCQCLRWFVRHDISGTNIFLPISDLNDLIDTFIDHLSRVESVLEAAVDEDYCYICLGYTCKVRDKCDSFLSKISPTFHRILERGSKEKLKGNVSMWLLITLRNISISKSSSTRSSIFTLIKPYAKDWMRIYGDIKYYEQWIVILANLTWSSEDKSPNSTICSESWPFFHPILDVVKRKCSGDEIVEHQYFFILFFFSNLCCDPSHRKCSGDEIVEHQYFFILFFFSNLCCDPSHVQEIYETIKDLLDGWFEAIKKKKHEWGIKYWSLLISMLSTSPSLVPFLSPKYDTHMKWCKGNGGSKSDYSRFFTNCYPHLKKWGDIIDSIKKCPDSESTSKLYHEHRDGFLSVFHGFESKSEIEGHKKEIVVCCQCLRWFVRHVISGNSIFLPIPDLNDLIGTFIDHLSRVESVLEGSVDEDYCYICVSYPHKVKDKKDSFLLKISPTFYRILERGSKEKLEGNVPKWLLITLKNISNSASSSTRSSIFTLIKPYVKDWMRIYGDIEYYERWMIILNHLTWSSEDDSPNKRICSESWPFFHPILDVVKRECSGDKIVEKYYYQVLDFFSNLCCDPSHAVEIYDNIKDLLDGWYEAVKKKKHELGIRYWCQLISTFSTVPTLVPHLSPKYDIAMKWCKDNRLCCKYYSKYFASCYPLLWKLEGLINSIKECSDSEATSKLYLNNRESILSIFIASQSRDKIEEHKKELVLCFQCLRWFVKHVVSKKNIYLPIPDLNDLIDTFIGHLSRVEDVLEGDVDEDYCYICIDYTCKVRDKCDSFLPKISPTFHRILERGSKEKLKGNVSMWLLITLRNISISKSSSTRSSLFTLIKPYAKDWMRIYGDIKYYEQWIVILANLTWSSEDKSPNSTICSESWPFFHPILDVVKRKCSGDEIVEHQYFFILFFFSNLCCDPSHVQEIYETIKDLLDGWFEAIKKKKHEWGIKYWSLLISMLSTS</sequence>
<dbReference type="PROSITE" id="PS50011">
    <property type="entry name" value="PROTEIN_KINASE_DOM"/>
    <property type="match status" value="1"/>
</dbReference>
<feature type="domain" description="Protein kinase" evidence="5">
    <location>
        <begin position="51"/>
        <end position="413"/>
    </location>
</feature>
<dbReference type="PROSITE" id="PS00108">
    <property type="entry name" value="PROTEIN_KINASE_ST"/>
    <property type="match status" value="1"/>
</dbReference>
<reference evidence="6" key="1">
    <citation type="submission" date="2022-03" db="EMBL/GenBank/DDBJ databases">
        <title>Draft genome sequence of Aduncisulcus paluster, a free-living microaerophilic Fornicata.</title>
        <authorList>
            <person name="Yuyama I."/>
            <person name="Kume K."/>
            <person name="Tamura T."/>
            <person name="Inagaki Y."/>
            <person name="Hashimoto T."/>
        </authorList>
    </citation>
    <scope>NUCLEOTIDE SEQUENCE</scope>
    <source>
        <strain evidence="6">NY0171</strain>
    </source>
</reference>
<keyword evidence="7" id="KW-1185">Reference proteome</keyword>
<dbReference type="SMART" id="SM00220">
    <property type="entry name" value="S_TKc"/>
    <property type="match status" value="1"/>
</dbReference>
<keyword evidence="1 3" id="KW-0547">Nucleotide-binding</keyword>
<dbReference type="Proteomes" id="UP001057375">
    <property type="component" value="Unassembled WGS sequence"/>
</dbReference>
<evidence type="ECO:0000256" key="4">
    <source>
        <dbReference type="SAM" id="MobiDB-lite"/>
    </source>
</evidence>
<evidence type="ECO:0000259" key="5">
    <source>
        <dbReference type="PROSITE" id="PS50011"/>
    </source>
</evidence>
<comment type="caution">
    <text evidence="6">The sequence shown here is derived from an EMBL/GenBank/DDBJ whole genome shotgun (WGS) entry which is preliminary data.</text>
</comment>
<dbReference type="InterPro" id="IPR011009">
    <property type="entry name" value="Kinase-like_dom_sf"/>
</dbReference>
<protein>
    <recommendedName>
        <fullName evidence="5">Protein kinase domain-containing protein</fullName>
    </recommendedName>
</protein>
<dbReference type="InterPro" id="IPR017441">
    <property type="entry name" value="Protein_kinase_ATP_BS"/>
</dbReference>
<dbReference type="SUPFAM" id="SSF48371">
    <property type="entry name" value="ARM repeat"/>
    <property type="match status" value="2"/>
</dbReference>
<dbReference type="Gene3D" id="1.10.510.10">
    <property type="entry name" value="Transferase(Phosphotransferase) domain 1"/>
    <property type="match status" value="1"/>
</dbReference>
<proteinExistence type="predicted"/>
<dbReference type="InterPro" id="IPR008271">
    <property type="entry name" value="Ser/Thr_kinase_AS"/>
</dbReference>
<organism evidence="6 7">
    <name type="scientific">Aduncisulcus paluster</name>
    <dbReference type="NCBI Taxonomy" id="2918883"/>
    <lineage>
        <taxon>Eukaryota</taxon>
        <taxon>Metamonada</taxon>
        <taxon>Carpediemonas-like organisms</taxon>
        <taxon>Aduncisulcus</taxon>
    </lineage>
</organism>
<feature type="compositionally biased region" description="Low complexity" evidence="4">
    <location>
        <begin position="172"/>
        <end position="183"/>
    </location>
</feature>
<dbReference type="PANTHER" id="PTHR24361">
    <property type="entry name" value="MITOGEN-ACTIVATED KINASE KINASE KINASE"/>
    <property type="match status" value="1"/>
</dbReference>
<dbReference type="EMBL" id="BQXS01012650">
    <property type="protein sequence ID" value="GKT26367.1"/>
    <property type="molecule type" value="Genomic_DNA"/>
</dbReference>
<evidence type="ECO:0000256" key="1">
    <source>
        <dbReference type="ARBA" id="ARBA00022741"/>
    </source>
</evidence>
<dbReference type="InterPro" id="IPR016024">
    <property type="entry name" value="ARM-type_fold"/>
</dbReference>
<feature type="binding site" evidence="3">
    <location>
        <position position="80"/>
    </location>
    <ligand>
        <name>ATP</name>
        <dbReference type="ChEBI" id="CHEBI:30616"/>
    </ligand>
</feature>
<evidence type="ECO:0000256" key="3">
    <source>
        <dbReference type="PROSITE-ProRule" id="PRU10141"/>
    </source>
</evidence>
<dbReference type="Pfam" id="PF00069">
    <property type="entry name" value="Pkinase"/>
    <property type="match status" value="1"/>
</dbReference>
<feature type="region of interest" description="Disordered" evidence="4">
    <location>
        <begin position="162"/>
        <end position="184"/>
    </location>
</feature>
<dbReference type="SUPFAM" id="SSF56112">
    <property type="entry name" value="Protein kinase-like (PK-like)"/>
    <property type="match status" value="1"/>
</dbReference>